<evidence type="ECO:0000256" key="3">
    <source>
        <dbReference type="ARBA" id="ARBA00022448"/>
    </source>
</evidence>
<evidence type="ECO:0000256" key="6">
    <source>
        <dbReference type="ARBA" id="ARBA00022989"/>
    </source>
</evidence>
<keyword evidence="7 8" id="KW-0472">Membrane</keyword>
<keyword evidence="3" id="KW-0813">Transport</keyword>
<comment type="subcellular location">
    <subcellularLocation>
        <location evidence="1 8">Cell membrane</location>
        <topology evidence="1 8">Multi-pass membrane protein</topology>
    </subcellularLocation>
</comment>
<evidence type="ECO:0000313" key="10">
    <source>
        <dbReference type="Proteomes" id="UP000562254"/>
    </source>
</evidence>
<feature type="transmembrane region" description="Helical" evidence="8">
    <location>
        <begin position="12"/>
        <end position="39"/>
    </location>
</feature>
<evidence type="ECO:0000256" key="8">
    <source>
        <dbReference type="RuleBase" id="RU363041"/>
    </source>
</evidence>
<name>A0A840XS91_9PROT</name>
<evidence type="ECO:0000256" key="2">
    <source>
        <dbReference type="ARBA" id="ARBA00009142"/>
    </source>
</evidence>
<feature type="transmembrane region" description="Helical" evidence="8">
    <location>
        <begin position="234"/>
        <end position="252"/>
    </location>
</feature>
<accession>A0A840XS91</accession>
<dbReference type="PANTHER" id="PTHR30269:SF37">
    <property type="entry name" value="MEMBRANE TRANSPORTER PROTEIN"/>
    <property type="match status" value="1"/>
</dbReference>
<sequence>METLLARLPESGAFLGIMLAALLGGLSRGFSGFGAALVFVPLASAAVGPRAAVPVLALLECVSCLVFLPNAWRHAQRREVAVMAGGAVCAVPIGTLILAHSDPVALRWGLTGLVLLAVAVLASGWRYRGRGSAPLTLGVGAAGGLMSGTAMLGGVPPAVWWLGRSAPAVIVRANMNLYFAILTAAVTAALAWRGLIGWDSAWLALAAGPTYALALWGGTRLFGLASERTFRRAGYALILGAAVLGMPLWDPLTGR</sequence>
<keyword evidence="6 8" id="KW-1133">Transmembrane helix</keyword>
<feature type="transmembrane region" description="Helical" evidence="8">
    <location>
        <begin position="175"/>
        <end position="195"/>
    </location>
</feature>
<proteinExistence type="inferred from homology"/>
<comment type="similarity">
    <text evidence="2 8">Belongs to the 4-toluene sulfonate uptake permease (TSUP) (TC 2.A.102) family.</text>
</comment>
<keyword evidence="10" id="KW-1185">Reference proteome</keyword>
<evidence type="ECO:0000256" key="1">
    <source>
        <dbReference type="ARBA" id="ARBA00004651"/>
    </source>
</evidence>
<dbReference type="PANTHER" id="PTHR30269">
    <property type="entry name" value="TRANSMEMBRANE PROTEIN YFCA"/>
    <property type="match status" value="1"/>
</dbReference>
<comment type="caution">
    <text evidence="9">The sequence shown here is derived from an EMBL/GenBank/DDBJ whole genome shotgun (WGS) entry which is preliminary data.</text>
</comment>
<feature type="transmembrane region" description="Helical" evidence="8">
    <location>
        <begin position="202"/>
        <end position="222"/>
    </location>
</feature>
<keyword evidence="5 8" id="KW-0812">Transmembrane</keyword>
<feature type="transmembrane region" description="Helical" evidence="8">
    <location>
        <begin position="137"/>
        <end position="163"/>
    </location>
</feature>
<evidence type="ECO:0000256" key="4">
    <source>
        <dbReference type="ARBA" id="ARBA00022475"/>
    </source>
</evidence>
<evidence type="ECO:0000256" key="5">
    <source>
        <dbReference type="ARBA" id="ARBA00022692"/>
    </source>
</evidence>
<dbReference type="RefSeq" id="WP_184486061.1">
    <property type="nucleotide sequence ID" value="NZ_JAAEDJ010000028.1"/>
</dbReference>
<protein>
    <recommendedName>
        <fullName evidence="8">Probable membrane transporter protein</fullName>
    </recommendedName>
</protein>
<evidence type="ECO:0000256" key="7">
    <source>
        <dbReference type="ARBA" id="ARBA00023136"/>
    </source>
</evidence>
<dbReference type="Pfam" id="PF01925">
    <property type="entry name" value="TauE"/>
    <property type="match status" value="1"/>
</dbReference>
<dbReference type="InterPro" id="IPR002781">
    <property type="entry name" value="TM_pro_TauE-like"/>
</dbReference>
<dbReference type="InterPro" id="IPR052017">
    <property type="entry name" value="TSUP"/>
</dbReference>
<feature type="transmembrane region" description="Helical" evidence="8">
    <location>
        <begin position="80"/>
        <end position="99"/>
    </location>
</feature>
<dbReference type="AlphaFoldDB" id="A0A840XS91"/>
<evidence type="ECO:0000313" key="9">
    <source>
        <dbReference type="EMBL" id="MBB5690796.1"/>
    </source>
</evidence>
<gene>
    <name evidence="9" type="ORF">FHS88_002936</name>
</gene>
<dbReference type="EMBL" id="JACIJE010000008">
    <property type="protein sequence ID" value="MBB5690796.1"/>
    <property type="molecule type" value="Genomic_DNA"/>
</dbReference>
<keyword evidence="4 8" id="KW-1003">Cell membrane</keyword>
<feature type="transmembrane region" description="Helical" evidence="8">
    <location>
        <begin position="51"/>
        <end position="68"/>
    </location>
</feature>
<dbReference type="Proteomes" id="UP000562254">
    <property type="component" value="Unassembled WGS sequence"/>
</dbReference>
<reference evidence="9 10" key="1">
    <citation type="submission" date="2020-08" db="EMBL/GenBank/DDBJ databases">
        <title>Genomic Encyclopedia of Type Strains, Phase IV (KMG-IV): sequencing the most valuable type-strain genomes for metagenomic binning, comparative biology and taxonomic classification.</title>
        <authorList>
            <person name="Goeker M."/>
        </authorList>
    </citation>
    <scope>NUCLEOTIDE SEQUENCE [LARGE SCALE GENOMIC DNA]</scope>
    <source>
        <strain evidence="9 10">DSM 25895</strain>
    </source>
</reference>
<organism evidence="9 10">
    <name type="scientific">Neoroseomonas alkaliterrae</name>
    <dbReference type="NCBI Taxonomy" id="1452450"/>
    <lineage>
        <taxon>Bacteria</taxon>
        <taxon>Pseudomonadati</taxon>
        <taxon>Pseudomonadota</taxon>
        <taxon>Alphaproteobacteria</taxon>
        <taxon>Acetobacterales</taxon>
        <taxon>Acetobacteraceae</taxon>
        <taxon>Neoroseomonas</taxon>
    </lineage>
</organism>
<feature type="transmembrane region" description="Helical" evidence="8">
    <location>
        <begin position="105"/>
        <end position="125"/>
    </location>
</feature>
<dbReference type="GO" id="GO:0005886">
    <property type="term" value="C:plasma membrane"/>
    <property type="evidence" value="ECO:0007669"/>
    <property type="project" value="UniProtKB-SubCell"/>
</dbReference>